<dbReference type="InterPro" id="IPR028087">
    <property type="entry name" value="Tad_N"/>
</dbReference>
<proteinExistence type="predicted"/>
<dbReference type="Proteomes" id="UP001597453">
    <property type="component" value="Unassembled WGS sequence"/>
</dbReference>
<evidence type="ECO:0000313" key="3">
    <source>
        <dbReference type="Proteomes" id="UP001597453"/>
    </source>
</evidence>
<sequence>MLPLLLGFVAIALLVAFTIGASADAYVTRKQLFSIADAAALAAADSFDLDQVEFVAGQVPRATLDSEQARLIATHYVEQFAKHGARADAVTVEHGRVHVTVTGLWDLPIASGVLPHGFEITVNASARVQFN</sequence>
<protein>
    <submittedName>
        <fullName evidence="2">Pilus assembly protein TadG-related protein</fullName>
    </submittedName>
</protein>
<feature type="domain" description="Putative Flp pilus-assembly TadG-like N-terminal" evidence="1">
    <location>
        <begin position="3"/>
        <end position="45"/>
    </location>
</feature>
<name>A0ABW5RHF2_9MICO</name>
<comment type="caution">
    <text evidence="2">The sequence shown here is derived from an EMBL/GenBank/DDBJ whole genome shotgun (WGS) entry which is preliminary data.</text>
</comment>
<evidence type="ECO:0000313" key="2">
    <source>
        <dbReference type="EMBL" id="MFD2674126.1"/>
    </source>
</evidence>
<organism evidence="2 3">
    <name type="scientific">Gulosibacter bifidus</name>
    <dbReference type="NCBI Taxonomy" id="272239"/>
    <lineage>
        <taxon>Bacteria</taxon>
        <taxon>Bacillati</taxon>
        <taxon>Actinomycetota</taxon>
        <taxon>Actinomycetes</taxon>
        <taxon>Micrococcales</taxon>
        <taxon>Microbacteriaceae</taxon>
        <taxon>Gulosibacter</taxon>
    </lineage>
</organism>
<dbReference type="RefSeq" id="WP_159421460.1">
    <property type="nucleotide sequence ID" value="NZ_JBHUNF010000001.1"/>
</dbReference>
<gene>
    <name evidence="2" type="ORF">ACFSUQ_02270</name>
</gene>
<evidence type="ECO:0000259" key="1">
    <source>
        <dbReference type="Pfam" id="PF13400"/>
    </source>
</evidence>
<keyword evidence="3" id="KW-1185">Reference proteome</keyword>
<dbReference type="Pfam" id="PF13400">
    <property type="entry name" value="Tad"/>
    <property type="match status" value="1"/>
</dbReference>
<reference evidence="3" key="1">
    <citation type="journal article" date="2019" name="Int. J. Syst. Evol. Microbiol.">
        <title>The Global Catalogue of Microorganisms (GCM) 10K type strain sequencing project: providing services to taxonomists for standard genome sequencing and annotation.</title>
        <authorList>
            <consortium name="The Broad Institute Genomics Platform"/>
            <consortium name="The Broad Institute Genome Sequencing Center for Infectious Disease"/>
            <person name="Wu L."/>
            <person name="Ma J."/>
        </authorList>
    </citation>
    <scope>NUCLEOTIDE SEQUENCE [LARGE SCALE GENOMIC DNA]</scope>
    <source>
        <strain evidence="3">TISTR 1511</strain>
    </source>
</reference>
<dbReference type="EMBL" id="JBHUNF010000001">
    <property type="protein sequence ID" value="MFD2674126.1"/>
    <property type="molecule type" value="Genomic_DNA"/>
</dbReference>
<accession>A0ABW5RHF2</accession>